<accession>A0A084AB55</accession>
<dbReference type="CDD" id="cd00371">
    <property type="entry name" value="HMA"/>
    <property type="match status" value="1"/>
</dbReference>
<dbReference type="Pfam" id="PF00403">
    <property type="entry name" value="HMA"/>
    <property type="match status" value="1"/>
</dbReference>
<gene>
    <name evidence="2" type="ORF">U725_01321</name>
</gene>
<dbReference type="InterPro" id="IPR006121">
    <property type="entry name" value="HMA_dom"/>
</dbReference>
<dbReference type="AlphaFoldDB" id="A0A084AB55"/>
<organism evidence="2 3">
    <name type="scientific">Lactococcus cremoris subsp. cremoris GE214</name>
    <dbReference type="NCBI Taxonomy" id="1415168"/>
    <lineage>
        <taxon>Bacteria</taxon>
        <taxon>Bacillati</taxon>
        <taxon>Bacillota</taxon>
        <taxon>Bacilli</taxon>
        <taxon>Lactobacillales</taxon>
        <taxon>Streptococcaceae</taxon>
        <taxon>Lactococcus</taxon>
        <taxon>Lactococcus cremoris subsp. cremoris</taxon>
    </lineage>
</organism>
<dbReference type="GO" id="GO:0046872">
    <property type="term" value="F:metal ion binding"/>
    <property type="evidence" value="ECO:0007669"/>
    <property type="project" value="InterPro"/>
</dbReference>
<evidence type="ECO:0000313" key="3">
    <source>
        <dbReference type="Proteomes" id="UP000028401"/>
    </source>
</evidence>
<comment type="caution">
    <text evidence="2">The sequence shown here is derived from an EMBL/GenBank/DDBJ whole genome shotgun (WGS) entry which is preliminary data.</text>
</comment>
<evidence type="ECO:0000313" key="2">
    <source>
        <dbReference type="EMBL" id="KEY62534.1"/>
    </source>
</evidence>
<sequence length="75" mass="8065">MSKVIMRLNELSCPSCMAKIEAAMTTTKGVANAKVLFNASKVKAEFDENVVSADELISKVEKLGYPVLSSKVTVV</sequence>
<dbReference type="RefSeq" id="WP_011834687.1">
    <property type="nucleotide sequence ID" value="NZ_AZSI01000040.1"/>
</dbReference>
<feature type="domain" description="HMA" evidence="1">
    <location>
        <begin position="2"/>
        <end position="68"/>
    </location>
</feature>
<evidence type="ECO:0000259" key="1">
    <source>
        <dbReference type="PROSITE" id="PS50846"/>
    </source>
</evidence>
<dbReference type="PROSITE" id="PS50846">
    <property type="entry name" value="HMA_2"/>
    <property type="match status" value="1"/>
</dbReference>
<dbReference type="SMR" id="A0A084AB55"/>
<dbReference type="Proteomes" id="UP000028401">
    <property type="component" value="Unassembled WGS sequence"/>
</dbReference>
<dbReference type="Gene3D" id="3.30.70.100">
    <property type="match status" value="1"/>
</dbReference>
<dbReference type="EMBL" id="AZSI01000040">
    <property type="protein sequence ID" value="KEY62534.1"/>
    <property type="molecule type" value="Genomic_DNA"/>
</dbReference>
<dbReference type="InterPro" id="IPR036163">
    <property type="entry name" value="HMA_dom_sf"/>
</dbReference>
<dbReference type="PATRIC" id="fig|1415168.3.peg.1387"/>
<reference evidence="2 3" key="1">
    <citation type="submission" date="2014-06" db="EMBL/GenBank/DDBJ databases">
        <title>Draft genome sequence of the putrescine producing strain Lactococcus lactis subsp cremoris GE214.</title>
        <authorList>
            <person name="Ladero V."/>
            <person name="Linares D.M."/>
            <person name="del Rio B."/>
            <person name="Mayo B."/>
            <person name="Martin M.C."/>
            <person name="Fernandez M."/>
            <person name="Alvarez M.A."/>
        </authorList>
    </citation>
    <scope>NUCLEOTIDE SEQUENCE [LARGE SCALE GENOMIC DNA]</scope>
    <source>
        <strain evidence="2 3">GE214</strain>
    </source>
</reference>
<proteinExistence type="predicted"/>
<name>A0A084AB55_LACLC</name>
<protein>
    <recommendedName>
        <fullName evidence="1">HMA domain-containing protein</fullName>
    </recommendedName>
</protein>
<dbReference type="SUPFAM" id="SSF55008">
    <property type="entry name" value="HMA, heavy metal-associated domain"/>
    <property type="match status" value="1"/>
</dbReference>